<reference evidence="2 3" key="1">
    <citation type="submission" date="2018-03" db="EMBL/GenBank/DDBJ databases">
        <title>Genomic Encyclopedia of Archaeal and Bacterial Type Strains, Phase II (KMG-II): from individual species to whole genera.</title>
        <authorList>
            <person name="Goeker M."/>
        </authorList>
    </citation>
    <scope>NUCLEOTIDE SEQUENCE [LARGE SCALE GENOMIC DNA]</scope>
    <source>
        <strain evidence="2 3">DSM 19711</strain>
    </source>
</reference>
<sequence>MNGGDLPPTLLAIDDYADFYALWKPAEKADPSGLVNEDGAHGGVQGEARPRRPEASGQMHPLQILGVLLREGRCANIHVALRSTSCRRRETMLAGYQRLWVGAANFQESYVMWDSIIASEISSHVRGRGICSDIHGQPAKAQVVWTPDPGDPNLTSEDRLQLQALRSPLPSSAPSTLQLALVD</sequence>
<organism evidence="2 3">
    <name type="scientific">Kineococcus rhizosphaerae</name>
    <dbReference type="NCBI Taxonomy" id="559628"/>
    <lineage>
        <taxon>Bacteria</taxon>
        <taxon>Bacillati</taxon>
        <taxon>Actinomycetota</taxon>
        <taxon>Actinomycetes</taxon>
        <taxon>Kineosporiales</taxon>
        <taxon>Kineosporiaceae</taxon>
        <taxon>Kineococcus</taxon>
    </lineage>
</organism>
<evidence type="ECO:0000313" key="2">
    <source>
        <dbReference type="EMBL" id="PRY05744.1"/>
    </source>
</evidence>
<dbReference type="AlphaFoldDB" id="A0A2T0QMG9"/>
<accession>A0A2T0QMG9</accession>
<gene>
    <name evidence="2" type="ORF">CLV37_1375</name>
</gene>
<evidence type="ECO:0000313" key="3">
    <source>
        <dbReference type="Proteomes" id="UP000238083"/>
    </source>
</evidence>
<comment type="caution">
    <text evidence="2">The sequence shown here is derived from an EMBL/GenBank/DDBJ whole genome shotgun (WGS) entry which is preliminary data.</text>
</comment>
<dbReference type="Gene3D" id="3.40.50.300">
    <property type="entry name" value="P-loop containing nucleotide triphosphate hydrolases"/>
    <property type="match status" value="1"/>
</dbReference>
<dbReference type="EMBL" id="PVZF01000037">
    <property type="protein sequence ID" value="PRY05744.1"/>
    <property type="molecule type" value="Genomic_DNA"/>
</dbReference>
<keyword evidence="3" id="KW-1185">Reference proteome</keyword>
<proteinExistence type="predicted"/>
<dbReference type="Proteomes" id="UP000238083">
    <property type="component" value="Unassembled WGS sequence"/>
</dbReference>
<protein>
    <submittedName>
        <fullName evidence="2">Uncharacterized protein</fullName>
    </submittedName>
</protein>
<feature type="region of interest" description="Disordered" evidence="1">
    <location>
        <begin position="32"/>
        <end position="57"/>
    </location>
</feature>
<dbReference type="InterPro" id="IPR027417">
    <property type="entry name" value="P-loop_NTPase"/>
</dbReference>
<name>A0A2T0QMG9_9ACTN</name>
<evidence type="ECO:0000256" key="1">
    <source>
        <dbReference type="SAM" id="MobiDB-lite"/>
    </source>
</evidence>